<feature type="domain" description="Myb-like" evidence="1">
    <location>
        <begin position="1"/>
        <end position="51"/>
    </location>
</feature>
<dbReference type="CDD" id="cd00167">
    <property type="entry name" value="SANT"/>
    <property type="match status" value="1"/>
</dbReference>
<dbReference type="SUPFAM" id="SSF46689">
    <property type="entry name" value="Homeodomain-like"/>
    <property type="match status" value="1"/>
</dbReference>
<protein>
    <submittedName>
        <fullName evidence="3">Myb-like DNA-binding domain-containing protein</fullName>
    </submittedName>
    <submittedName>
        <fullName evidence="4">Myb-like_DNA-binding domain-containing protein</fullName>
    </submittedName>
</protein>
<dbReference type="InterPro" id="IPR001005">
    <property type="entry name" value="SANT/Myb"/>
</dbReference>
<proteinExistence type="predicted"/>
<dbReference type="EMBL" id="CATOUU010000930">
    <property type="protein sequence ID" value="CAI9960239.1"/>
    <property type="molecule type" value="Genomic_DNA"/>
</dbReference>
<sequence length="216" mass="26343">MPTHWTDEEKQMLLQVVDQNKQNNRIQWKIVQNIMNNKSYNQCRTMYSVMLKPEEAENVNFRWSFKNYAMLLMCVLEYGTKWIFIQKNYFPNTTANAIKKKFIRSQNVLQKLIQILDKIRKYQNQQLSNQELQQLRIVIQYLSYRASLCNWYNMQIFDANIHKPIFPIELEIYKDDEMETAPIEIIEIKLYKRIQMKIDFDQIQLRLLQMQENILK</sequence>
<evidence type="ECO:0000313" key="3">
    <source>
        <dbReference type="EMBL" id="CAI9960239.1"/>
    </source>
</evidence>
<dbReference type="SMART" id="SM00717">
    <property type="entry name" value="SANT"/>
    <property type="match status" value="1"/>
</dbReference>
<evidence type="ECO:0000259" key="2">
    <source>
        <dbReference type="PROSITE" id="PS51294"/>
    </source>
</evidence>
<dbReference type="PROSITE" id="PS51294">
    <property type="entry name" value="HTH_MYB"/>
    <property type="match status" value="1"/>
</dbReference>
<dbReference type="Pfam" id="PF13921">
    <property type="entry name" value="Myb_DNA-bind_6"/>
    <property type="match status" value="1"/>
</dbReference>
<gene>
    <name evidence="3" type="ORF">HINF_LOCUS47884</name>
    <name evidence="4" type="ORF">HINF_LOCUS76752</name>
</gene>
<name>A0AA86QIR2_9EUKA</name>
<reference evidence="3" key="1">
    <citation type="submission" date="2023-06" db="EMBL/GenBank/DDBJ databases">
        <authorList>
            <person name="Kurt Z."/>
        </authorList>
    </citation>
    <scope>NUCLEOTIDE SEQUENCE</scope>
</reference>
<dbReference type="EMBL" id="CAXDID020000724">
    <property type="protein sequence ID" value="CAL6111880.1"/>
    <property type="molecule type" value="Genomic_DNA"/>
</dbReference>
<comment type="caution">
    <text evidence="3">The sequence shown here is derived from an EMBL/GenBank/DDBJ whole genome shotgun (WGS) entry which is preliminary data.</text>
</comment>
<feature type="domain" description="HTH myb-type" evidence="2">
    <location>
        <begin position="1"/>
        <end position="55"/>
    </location>
</feature>
<accession>A0AA86QIR2</accession>
<dbReference type="PROSITE" id="PS50090">
    <property type="entry name" value="MYB_LIKE"/>
    <property type="match status" value="1"/>
</dbReference>
<dbReference type="GO" id="GO:0003677">
    <property type="term" value="F:DNA binding"/>
    <property type="evidence" value="ECO:0007669"/>
    <property type="project" value="UniProtKB-KW"/>
</dbReference>
<evidence type="ECO:0000259" key="1">
    <source>
        <dbReference type="PROSITE" id="PS50090"/>
    </source>
</evidence>
<dbReference type="InterPro" id="IPR017930">
    <property type="entry name" value="Myb_dom"/>
</dbReference>
<keyword evidence="5" id="KW-1185">Reference proteome</keyword>
<organism evidence="3">
    <name type="scientific">Hexamita inflata</name>
    <dbReference type="NCBI Taxonomy" id="28002"/>
    <lineage>
        <taxon>Eukaryota</taxon>
        <taxon>Metamonada</taxon>
        <taxon>Diplomonadida</taxon>
        <taxon>Hexamitidae</taxon>
        <taxon>Hexamitinae</taxon>
        <taxon>Hexamita</taxon>
    </lineage>
</organism>
<evidence type="ECO:0000313" key="4">
    <source>
        <dbReference type="EMBL" id="CAL6111880.1"/>
    </source>
</evidence>
<dbReference type="Gene3D" id="1.10.10.60">
    <property type="entry name" value="Homeodomain-like"/>
    <property type="match status" value="1"/>
</dbReference>
<evidence type="ECO:0000313" key="5">
    <source>
        <dbReference type="Proteomes" id="UP001642409"/>
    </source>
</evidence>
<dbReference type="InterPro" id="IPR009057">
    <property type="entry name" value="Homeodomain-like_sf"/>
</dbReference>
<keyword evidence="3" id="KW-0238">DNA-binding</keyword>
<dbReference type="AlphaFoldDB" id="A0AA86QIR2"/>
<reference evidence="4 5" key="2">
    <citation type="submission" date="2024-07" db="EMBL/GenBank/DDBJ databases">
        <authorList>
            <person name="Akdeniz Z."/>
        </authorList>
    </citation>
    <scope>NUCLEOTIDE SEQUENCE [LARGE SCALE GENOMIC DNA]</scope>
</reference>
<dbReference type="Proteomes" id="UP001642409">
    <property type="component" value="Unassembled WGS sequence"/>
</dbReference>